<dbReference type="AlphaFoldDB" id="A0A4U7B938"/>
<sequence>MARRSTRLSTNQVSPHTTNTTTKKRTAPTASATSTPRATKAAKRTSAVNGSAKTTPKTSQHFPKREYDDATGLTSSSEDLDGDDDGASDAGSDFAAAAAESAVEVMSEPSSEEALESESEEVKPRGGKGGKGGMGKGKGTGLVVRSKGKGEALPAPGTEVVIKKPKARGAGGTAYEDRRVHPNTLEFLGELRRNNEREWLKSEFCLRLIRVGVELGHGTLGQNEEDGDWHVHDPDFRQAEKDWKSFVECLTEKLMEVDDEIPELPVKDIVFRIYRDVRFSPDPTPYKPHFSAAWSRTGRKGPYGAYYLQISQGESFIGGGSWCPESQPLSRLRTDIDRRPQRFKSVLMDERMRNEFLGGAPKDEKKVVQKFVSSKTNQEYALKTRPQGYDKDHIDIDLLRLKNFTIGRQLTDEEVVSPNFLDRVADLMGVMKPFIHYLNSVIMPDPDVEDEEEDDSDEDDPDEADE</sequence>
<dbReference type="Pfam" id="PF09365">
    <property type="entry name" value="DUF2461"/>
    <property type="match status" value="1"/>
</dbReference>
<name>A0A4U7B938_9PEZI</name>
<accession>A0A4U7B938</accession>
<dbReference type="PANTHER" id="PTHR36452">
    <property type="entry name" value="CHROMOSOME 12, WHOLE GENOME SHOTGUN SEQUENCE"/>
    <property type="match status" value="1"/>
</dbReference>
<protein>
    <submittedName>
        <fullName evidence="2">Uncharacterized protein</fullName>
    </submittedName>
</protein>
<feature type="compositionally biased region" description="Low complexity" evidence="1">
    <location>
        <begin position="17"/>
        <end position="47"/>
    </location>
</feature>
<organism evidence="2 3">
    <name type="scientific">Elsinoe australis</name>
    <dbReference type="NCBI Taxonomy" id="40998"/>
    <lineage>
        <taxon>Eukaryota</taxon>
        <taxon>Fungi</taxon>
        <taxon>Dikarya</taxon>
        <taxon>Ascomycota</taxon>
        <taxon>Pezizomycotina</taxon>
        <taxon>Dothideomycetes</taxon>
        <taxon>Dothideomycetidae</taxon>
        <taxon>Myriangiales</taxon>
        <taxon>Elsinoaceae</taxon>
        <taxon>Elsinoe</taxon>
    </lineage>
</organism>
<proteinExistence type="predicted"/>
<evidence type="ECO:0000313" key="3">
    <source>
        <dbReference type="Proteomes" id="UP000308133"/>
    </source>
</evidence>
<feature type="compositionally biased region" description="Polar residues" evidence="1">
    <location>
        <begin position="7"/>
        <end position="16"/>
    </location>
</feature>
<feature type="compositionally biased region" description="Acidic residues" evidence="1">
    <location>
        <begin position="446"/>
        <end position="466"/>
    </location>
</feature>
<dbReference type="EMBL" id="PTQR01000046">
    <property type="protein sequence ID" value="TKX24167.1"/>
    <property type="molecule type" value="Genomic_DNA"/>
</dbReference>
<dbReference type="NCBIfam" id="TIGR02453">
    <property type="entry name" value="TIGR02453 family protein"/>
    <property type="match status" value="1"/>
</dbReference>
<feature type="compositionally biased region" description="Polar residues" evidence="1">
    <location>
        <begin position="48"/>
        <end position="61"/>
    </location>
</feature>
<feature type="region of interest" description="Disordered" evidence="1">
    <location>
        <begin position="444"/>
        <end position="466"/>
    </location>
</feature>
<evidence type="ECO:0000256" key="1">
    <source>
        <dbReference type="SAM" id="MobiDB-lite"/>
    </source>
</evidence>
<dbReference type="Proteomes" id="UP000308133">
    <property type="component" value="Unassembled WGS sequence"/>
</dbReference>
<evidence type="ECO:0000313" key="2">
    <source>
        <dbReference type="EMBL" id="TKX24167.1"/>
    </source>
</evidence>
<feature type="compositionally biased region" description="Low complexity" evidence="1">
    <location>
        <begin position="88"/>
        <end position="109"/>
    </location>
</feature>
<comment type="caution">
    <text evidence="2">The sequence shown here is derived from an EMBL/GenBank/DDBJ whole genome shotgun (WGS) entry which is preliminary data.</text>
</comment>
<gene>
    <name evidence="2" type="ORF">C1H76_3578</name>
</gene>
<feature type="compositionally biased region" description="Gly residues" evidence="1">
    <location>
        <begin position="127"/>
        <end position="140"/>
    </location>
</feature>
<dbReference type="PANTHER" id="PTHR36452:SF1">
    <property type="entry name" value="DUF2461 DOMAIN-CONTAINING PROTEIN"/>
    <property type="match status" value="1"/>
</dbReference>
<feature type="region of interest" description="Disordered" evidence="1">
    <location>
        <begin position="1"/>
        <end position="174"/>
    </location>
</feature>
<reference evidence="2 3" key="1">
    <citation type="submission" date="2018-02" db="EMBL/GenBank/DDBJ databases">
        <title>Draft genome sequences of Elsinoe sp., causing black scab on jojoba.</title>
        <authorList>
            <person name="Stodart B."/>
            <person name="Jeffress S."/>
            <person name="Ash G."/>
            <person name="Arun Chinnappa K."/>
        </authorList>
    </citation>
    <scope>NUCLEOTIDE SEQUENCE [LARGE SCALE GENOMIC DNA]</scope>
    <source>
        <strain evidence="2 3">Hillstone_2</strain>
    </source>
</reference>
<dbReference type="InterPro" id="IPR012808">
    <property type="entry name" value="CHP02453"/>
</dbReference>
<feature type="compositionally biased region" description="Acidic residues" evidence="1">
    <location>
        <begin position="110"/>
        <end position="119"/>
    </location>
</feature>
<feature type="compositionally biased region" description="Acidic residues" evidence="1">
    <location>
        <begin position="78"/>
        <end position="87"/>
    </location>
</feature>